<evidence type="ECO:0000256" key="2">
    <source>
        <dbReference type="ARBA" id="ARBA00022692"/>
    </source>
</evidence>
<accession>A0ABY5TXH3</accession>
<dbReference type="InterPro" id="IPR051337">
    <property type="entry name" value="OPA_Antiporter"/>
</dbReference>
<organism evidence="6 7">
    <name type="scientific">Mycoplasma cottewii</name>
    <dbReference type="NCBI Taxonomy" id="51364"/>
    <lineage>
        <taxon>Bacteria</taxon>
        <taxon>Bacillati</taxon>
        <taxon>Mycoplasmatota</taxon>
        <taxon>Mollicutes</taxon>
        <taxon>Mycoplasmataceae</taxon>
        <taxon>Mycoplasma</taxon>
    </lineage>
</organism>
<dbReference type="SUPFAM" id="SSF103473">
    <property type="entry name" value="MFS general substrate transporter"/>
    <property type="match status" value="1"/>
</dbReference>
<dbReference type="InterPro" id="IPR036259">
    <property type="entry name" value="MFS_trans_sf"/>
</dbReference>
<dbReference type="RefSeq" id="WP_259430474.1">
    <property type="nucleotide sequence ID" value="NZ_CP103424.1"/>
</dbReference>
<dbReference type="PANTHER" id="PTHR43826:SF3">
    <property type="entry name" value="GLUCOSE-6-PHOSPHATE EXCHANGER SLC37A4"/>
    <property type="match status" value="1"/>
</dbReference>
<feature type="transmembrane region" description="Helical" evidence="5">
    <location>
        <begin position="182"/>
        <end position="206"/>
    </location>
</feature>
<comment type="subcellular location">
    <subcellularLocation>
        <location evidence="1">Endomembrane system</location>
        <topology evidence="1">Multi-pass membrane protein</topology>
    </subcellularLocation>
</comment>
<keyword evidence="4 5" id="KW-0472">Membrane</keyword>
<evidence type="ECO:0000313" key="6">
    <source>
        <dbReference type="EMBL" id="UWD35332.1"/>
    </source>
</evidence>
<evidence type="ECO:0000256" key="1">
    <source>
        <dbReference type="ARBA" id="ARBA00004127"/>
    </source>
</evidence>
<feature type="transmembrane region" description="Helical" evidence="5">
    <location>
        <begin position="452"/>
        <end position="474"/>
    </location>
</feature>
<dbReference type="PANTHER" id="PTHR43826">
    <property type="entry name" value="GLUCOSE-6-PHOSPHATE EXCHANGER SLC37A4"/>
    <property type="match status" value="1"/>
</dbReference>
<feature type="transmembrane region" description="Helical" evidence="5">
    <location>
        <begin position="375"/>
        <end position="395"/>
    </location>
</feature>
<reference evidence="6" key="1">
    <citation type="submission" date="2022-08" db="EMBL/GenBank/DDBJ databases">
        <title>Complete genome sequence of Mycoplasma cottewii type strain VIS.</title>
        <authorList>
            <person name="Spergser J."/>
        </authorList>
    </citation>
    <scope>NUCLEOTIDE SEQUENCE</scope>
    <source>
        <strain evidence="6">VIS</strain>
    </source>
</reference>
<feature type="transmembrane region" description="Helical" evidence="5">
    <location>
        <begin position="212"/>
        <end position="234"/>
    </location>
</feature>
<feature type="transmembrane region" description="Helical" evidence="5">
    <location>
        <begin position="321"/>
        <end position="343"/>
    </location>
</feature>
<sequence>MNKFKNMFNNKFKNSFNWLNEKHSEPITQENLYDFIIRRDFSYNQNMTFFMTFLGYMVFYFTRKQWTFWGSIAVTEKMITSDQFALVGLVFAIAYGLCKFITSPLSDTKSNRWLLGLGLIGAGIVNLLIGFCFSSKANITASVVGSCILMVLGGYLHSLGATPSVRLLYKWFNHNSRRNRMIFWNISHNVGGALAVYIIPLSFTIFGEKLGMVGYFVLPSLLSVLTGVLVVIFAKDRPEQVGLPSLEKYYNLKLIGKTEKTPTEEDNKPFIYFFVKYVLKNKWIWLLVIANICTYTMRAGLSDFTLRYLKDVYNFDIKKEAGLIYSMMDWGAVVLTLAVGLSVNKWFKRFVPIVILSIAITIFAIIGVWQSGDKISLLAFSMFLGGFIFIPQTFFGMLSGEFSHHRVVSTSSGILGITSYVVADGIISKLVIGIGILGGKAGENVKGSMAQFQTMFILMIVLGIIACLCLVPMWNKKVSGK</sequence>
<keyword evidence="2 5" id="KW-0812">Transmembrane</keyword>
<protein>
    <submittedName>
        <fullName evidence="6">MFS transporter</fullName>
    </submittedName>
</protein>
<dbReference type="Pfam" id="PF07690">
    <property type="entry name" value="MFS_1"/>
    <property type="match status" value="1"/>
</dbReference>
<feature type="transmembrane region" description="Helical" evidence="5">
    <location>
        <begin position="47"/>
        <end position="63"/>
    </location>
</feature>
<evidence type="ECO:0000256" key="5">
    <source>
        <dbReference type="SAM" id="Phobius"/>
    </source>
</evidence>
<keyword evidence="3 5" id="KW-1133">Transmembrane helix</keyword>
<dbReference type="InterPro" id="IPR011701">
    <property type="entry name" value="MFS"/>
</dbReference>
<dbReference type="Gene3D" id="1.20.1250.20">
    <property type="entry name" value="MFS general substrate transporter like domains"/>
    <property type="match status" value="2"/>
</dbReference>
<feature type="transmembrane region" description="Helical" evidence="5">
    <location>
        <begin position="139"/>
        <end position="161"/>
    </location>
</feature>
<feature type="transmembrane region" description="Helical" evidence="5">
    <location>
        <begin position="350"/>
        <end position="369"/>
    </location>
</feature>
<keyword evidence="7" id="KW-1185">Reference proteome</keyword>
<name>A0ABY5TXH3_9MOLU</name>
<gene>
    <name evidence="6" type="ORF">NX779_01695</name>
</gene>
<feature type="transmembrane region" description="Helical" evidence="5">
    <location>
        <begin position="113"/>
        <end position="133"/>
    </location>
</feature>
<evidence type="ECO:0000313" key="7">
    <source>
        <dbReference type="Proteomes" id="UP001059819"/>
    </source>
</evidence>
<dbReference type="PIRSF" id="PIRSF002808">
    <property type="entry name" value="Hexose_phosphate_transp"/>
    <property type="match status" value="1"/>
</dbReference>
<proteinExistence type="predicted"/>
<dbReference type="Proteomes" id="UP001059819">
    <property type="component" value="Chromosome"/>
</dbReference>
<feature type="transmembrane region" description="Helical" evidence="5">
    <location>
        <begin position="407"/>
        <end position="432"/>
    </location>
</feature>
<feature type="transmembrane region" description="Helical" evidence="5">
    <location>
        <begin position="83"/>
        <end position="101"/>
    </location>
</feature>
<evidence type="ECO:0000256" key="3">
    <source>
        <dbReference type="ARBA" id="ARBA00022989"/>
    </source>
</evidence>
<dbReference type="InterPro" id="IPR000849">
    <property type="entry name" value="Sugar_P_transporter"/>
</dbReference>
<evidence type="ECO:0000256" key="4">
    <source>
        <dbReference type="ARBA" id="ARBA00023136"/>
    </source>
</evidence>
<dbReference type="EMBL" id="CP103424">
    <property type="protein sequence ID" value="UWD35332.1"/>
    <property type="molecule type" value="Genomic_DNA"/>
</dbReference>
<feature type="transmembrane region" description="Helical" evidence="5">
    <location>
        <begin position="283"/>
        <end position="301"/>
    </location>
</feature>